<dbReference type="RefSeq" id="WP_316935109.1">
    <property type="nucleotide sequence ID" value="NZ_CP135996.1"/>
</dbReference>
<reference evidence="2" key="3">
    <citation type="submission" date="2024-06" db="EMBL/GenBank/DDBJ databases">
        <authorList>
            <person name="Zeng C."/>
        </authorList>
    </citation>
    <scope>NUCLEOTIDE SEQUENCE [LARGE SCALE GENOMIC DNA]</scope>
    <source>
        <strain evidence="2">ZCY20-5</strain>
    </source>
</reference>
<evidence type="ECO:0000313" key="2">
    <source>
        <dbReference type="Proteomes" id="UP001300604"/>
    </source>
</evidence>
<name>A0AA97DCQ9_9FIRM</name>
<evidence type="ECO:0000313" key="1">
    <source>
        <dbReference type="EMBL" id="WOC33143.1"/>
    </source>
</evidence>
<reference evidence="2" key="2">
    <citation type="submission" date="2024-06" db="EMBL/GenBank/DDBJ databases">
        <title>Caproicibacterium argilliputei sp. nov, a novel caproic acid producing anaerobic bacterium isolated from pit mud.</title>
        <authorList>
            <person name="Zeng C."/>
        </authorList>
    </citation>
    <scope>NUCLEOTIDE SEQUENCE [LARGE SCALE GENOMIC DNA]</scope>
    <source>
        <strain evidence="2">ZCY20-5</strain>
    </source>
</reference>
<reference evidence="1 2" key="1">
    <citation type="submission" date="2024-06" db="EMBL/GenBank/DDBJ databases">
        <title>Caproicibacterium argilliputei sp. nov, a novel caproic acid producing anaerobic bacterium isolated from pit mud.</title>
        <authorList>
            <person name="Xia S."/>
        </authorList>
    </citation>
    <scope>NUCLEOTIDE SEQUENCE [LARGE SCALE GENOMIC DNA]</scope>
    <source>
        <strain evidence="1 2">ZCY20-5</strain>
    </source>
</reference>
<dbReference type="Proteomes" id="UP001300604">
    <property type="component" value="Chromosome"/>
</dbReference>
<organism evidence="1 2">
    <name type="scientific">Caproicibacterium argilliputei</name>
    <dbReference type="NCBI Taxonomy" id="3030016"/>
    <lineage>
        <taxon>Bacteria</taxon>
        <taxon>Bacillati</taxon>
        <taxon>Bacillota</taxon>
        <taxon>Clostridia</taxon>
        <taxon>Eubacteriales</taxon>
        <taxon>Oscillospiraceae</taxon>
        <taxon>Caproicibacterium</taxon>
    </lineage>
</organism>
<gene>
    <name evidence="1" type="ORF">PXC00_04500</name>
</gene>
<dbReference type="KEGG" id="carl:PXC00_04500"/>
<accession>A0AA97DCQ9</accession>
<dbReference type="AlphaFoldDB" id="A0AA97DCQ9"/>
<sequence length="70" mass="7915">MKKSFMKIPGSGGLVSVCRAKGTAKKERGKNYEKEFYENPRFGGLVSVCRAKGTAKREELNDKILHRRNL</sequence>
<proteinExistence type="predicted"/>
<keyword evidence="2" id="KW-1185">Reference proteome</keyword>
<protein>
    <submittedName>
        <fullName evidence="1">Uncharacterized protein</fullName>
    </submittedName>
</protein>
<dbReference type="EMBL" id="CP135996">
    <property type="protein sequence ID" value="WOC33143.1"/>
    <property type="molecule type" value="Genomic_DNA"/>
</dbReference>